<dbReference type="CDD" id="cd22744">
    <property type="entry name" value="OTU"/>
    <property type="match status" value="1"/>
</dbReference>
<keyword evidence="4" id="KW-1185">Reference proteome</keyword>
<dbReference type="Gene3D" id="3.90.70.80">
    <property type="match status" value="1"/>
</dbReference>
<dbReference type="Pfam" id="PF10551">
    <property type="entry name" value="MULE"/>
    <property type="match status" value="1"/>
</dbReference>
<feature type="domain" description="MULE transposase" evidence="2">
    <location>
        <begin position="35"/>
        <end position="130"/>
    </location>
</feature>
<dbReference type="Proteomes" id="UP001237642">
    <property type="component" value="Unassembled WGS sequence"/>
</dbReference>
<dbReference type="InterPro" id="IPR052579">
    <property type="entry name" value="Zinc_finger_SWIM"/>
</dbReference>
<evidence type="ECO:0000256" key="1">
    <source>
        <dbReference type="SAM" id="MobiDB-lite"/>
    </source>
</evidence>
<reference evidence="3" key="2">
    <citation type="submission" date="2023-05" db="EMBL/GenBank/DDBJ databases">
        <authorList>
            <person name="Schelkunov M.I."/>
        </authorList>
    </citation>
    <scope>NUCLEOTIDE SEQUENCE</scope>
    <source>
        <strain evidence="3">Hsosn_3</strain>
        <tissue evidence="3">Leaf</tissue>
    </source>
</reference>
<evidence type="ECO:0000313" key="4">
    <source>
        <dbReference type="Proteomes" id="UP001237642"/>
    </source>
</evidence>
<sequence length="637" mass="74375">MVTDSYQVSPITNMVTDLFFANRKAVQLLHQFYHVLIMDCTYKTNKYKMPLLEIVGVVPTGKIFVVGYAFLQDEKKDSFEWALRCTKDLFDRNHDPKAIVTDREFALIHAIHDIFPKSYHMLCTRHIAKNVEAKAKKDTKNNVFALAFLGNWNRIIYAETEADYIEKVQHFQKSFAKYPSLLKYVQDTWLIHAKKFVYAYTNKVLHFGTRTTNRVESAHNSLKRFLKTSTGSLDTIWSRVHSYLELQENEIKASFVRSANKDLHVTVLHLLTQTGKISHMAIKKIIQEYSRHGVNSDPSTCGCYLRTSHGLPCAHEMRLLDEEGKGIELNNVHIFWRTLHMEGNTYFSDDHHTQIQDDDEILWHYFSVMMKQSPEAKKMYISQLEKMIHPEALTLEEPFSDRKSKGRPTSRSSTKRDPSYFEHVDKKTSTLKSGYKRKAPTKEESIPSEVPRFVVPYIHEYKNVFADDNCGYRSVAHQIYGSEDQWRRVRTDLHDFIESRLDYWTKIWHKSIDEACTTLRMINYCESPCSYKYWMSMDEMGPVIATLYNVILVALDPIQMGTLTYLPLYVPEGIIGPDKLICIAFLRSYNHFVSVPMIDNCPIPEINGFWFKFHEDSVNGWDAPLKIRIDEWKSIRV</sequence>
<feature type="region of interest" description="Disordered" evidence="1">
    <location>
        <begin position="395"/>
        <end position="421"/>
    </location>
</feature>
<gene>
    <name evidence="3" type="ORF">POM88_025984</name>
</gene>
<dbReference type="EMBL" id="JAUIZM010000006">
    <property type="protein sequence ID" value="KAK1379240.1"/>
    <property type="molecule type" value="Genomic_DNA"/>
</dbReference>
<dbReference type="PANTHER" id="PTHR31569:SF4">
    <property type="entry name" value="SWIM-TYPE DOMAIN-CONTAINING PROTEIN"/>
    <property type="match status" value="1"/>
</dbReference>
<evidence type="ECO:0000259" key="2">
    <source>
        <dbReference type="Pfam" id="PF10551"/>
    </source>
</evidence>
<protein>
    <recommendedName>
        <fullName evidence="2">MULE transposase domain-containing protein</fullName>
    </recommendedName>
</protein>
<dbReference type="PANTHER" id="PTHR31569">
    <property type="entry name" value="SWIM-TYPE DOMAIN-CONTAINING PROTEIN"/>
    <property type="match status" value="1"/>
</dbReference>
<name>A0AAD8I873_9APIA</name>
<dbReference type="AlphaFoldDB" id="A0AAD8I873"/>
<comment type="caution">
    <text evidence="3">The sequence shown here is derived from an EMBL/GenBank/DDBJ whole genome shotgun (WGS) entry which is preliminary data.</text>
</comment>
<accession>A0AAD8I873</accession>
<organism evidence="3 4">
    <name type="scientific">Heracleum sosnowskyi</name>
    <dbReference type="NCBI Taxonomy" id="360622"/>
    <lineage>
        <taxon>Eukaryota</taxon>
        <taxon>Viridiplantae</taxon>
        <taxon>Streptophyta</taxon>
        <taxon>Embryophyta</taxon>
        <taxon>Tracheophyta</taxon>
        <taxon>Spermatophyta</taxon>
        <taxon>Magnoliopsida</taxon>
        <taxon>eudicotyledons</taxon>
        <taxon>Gunneridae</taxon>
        <taxon>Pentapetalae</taxon>
        <taxon>asterids</taxon>
        <taxon>campanulids</taxon>
        <taxon>Apiales</taxon>
        <taxon>Apiaceae</taxon>
        <taxon>Apioideae</taxon>
        <taxon>apioid superclade</taxon>
        <taxon>Tordylieae</taxon>
        <taxon>Tordyliinae</taxon>
        <taxon>Heracleum</taxon>
    </lineage>
</organism>
<dbReference type="InterPro" id="IPR018289">
    <property type="entry name" value="MULE_transposase_dom"/>
</dbReference>
<reference evidence="3" key="1">
    <citation type="submission" date="2023-02" db="EMBL/GenBank/DDBJ databases">
        <title>Genome of toxic invasive species Heracleum sosnowskyi carries increased number of genes despite the absence of recent whole-genome duplications.</title>
        <authorList>
            <person name="Schelkunov M."/>
            <person name="Shtratnikova V."/>
            <person name="Makarenko M."/>
            <person name="Klepikova A."/>
            <person name="Omelchenko D."/>
            <person name="Novikova G."/>
            <person name="Obukhova E."/>
            <person name="Bogdanov V."/>
            <person name="Penin A."/>
            <person name="Logacheva M."/>
        </authorList>
    </citation>
    <scope>NUCLEOTIDE SEQUENCE</scope>
    <source>
        <strain evidence="3">Hsosn_3</strain>
        <tissue evidence="3">Leaf</tissue>
    </source>
</reference>
<proteinExistence type="predicted"/>
<evidence type="ECO:0000313" key="3">
    <source>
        <dbReference type="EMBL" id="KAK1379240.1"/>
    </source>
</evidence>